<dbReference type="InterPro" id="IPR013094">
    <property type="entry name" value="AB_hydrolase_3"/>
</dbReference>
<gene>
    <name evidence="2" type="primary">CXE6</name>
    <name evidence="2" type="ORF">DBV05_g10395</name>
</gene>
<evidence type="ECO:0000313" key="2">
    <source>
        <dbReference type="EMBL" id="KAB2570943.1"/>
    </source>
</evidence>
<keyword evidence="3" id="KW-1185">Reference proteome</keyword>
<dbReference type="InterPro" id="IPR050466">
    <property type="entry name" value="Carboxylest/Gibb_receptor"/>
</dbReference>
<sequence>MAQFNPDDFSRFDNFRIFRATYKTVSNHALTTDVLVPIHLLFSPQLPRPSPLLLRFHGGGLIAGSSLFPDFFAPWQLALAHRHSAIIVSPNYRLLPESSVADILADIEDFWAWIHSSLAAFLAQQTPGVRVDTGRIITAGDSAGGYLSLQLGISHADQIRAVTAAYPMVDVLSRHFTEAYEKRMFGMPQFPRSFIDEHLEKVRTGALPSVVSEDKRFERGALMFAMTQDGFCREYFPRERRELFPLERVGSGGERFPRGGVFVWHGRQDSIVPVEGSVKLEEVVRRVDPGAKFRLTIRDGDHGFDGQSSVDDDWMAEGLKGIVDAWLA</sequence>
<reference evidence="2 3" key="1">
    <citation type="journal article" date="2019" name="Sci. Rep.">
        <title>A multi-omics analysis of the grapevine pathogen Lasiodiplodia theobromae reveals that temperature affects the expression of virulence- and pathogenicity-related genes.</title>
        <authorList>
            <person name="Felix C."/>
            <person name="Meneses R."/>
            <person name="Goncalves M.F.M."/>
            <person name="Tilleman L."/>
            <person name="Duarte A.S."/>
            <person name="Jorrin-Novo J.V."/>
            <person name="Van de Peer Y."/>
            <person name="Deforce D."/>
            <person name="Van Nieuwerburgh F."/>
            <person name="Esteves A.C."/>
            <person name="Alves A."/>
        </authorList>
    </citation>
    <scope>NUCLEOTIDE SEQUENCE [LARGE SCALE GENOMIC DNA]</scope>
    <source>
        <strain evidence="2 3">LA-SOL3</strain>
    </source>
</reference>
<dbReference type="EMBL" id="VCHE01000116">
    <property type="protein sequence ID" value="KAB2570943.1"/>
    <property type="molecule type" value="Genomic_DNA"/>
</dbReference>
<dbReference type="AlphaFoldDB" id="A0A5N5CZY5"/>
<feature type="domain" description="Alpha/beta hydrolase fold-3" evidence="1">
    <location>
        <begin position="54"/>
        <end position="181"/>
    </location>
</feature>
<evidence type="ECO:0000259" key="1">
    <source>
        <dbReference type="Pfam" id="PF07859"/>
    </source>
</evidence>
<comment type="caution">
    <text evidence="2">The sequence shown here is derived from an EMBL/GenBank/DDBJ whole genome shotgun (WGS) entry which is preliminary data.</text>
</comment>
<dbReference type="GO" id="GO:0016787">
    <property type="term" value="F:hydrolase activity"/>
    <property type="evidence" value="ECO:0007669"/>
    <property type="project" value="InterPro"/>
</dbReference>
<dbReference type="Pfam" id="PF07859">
    <property type="entry name" value="Abhydrolase_3"/>
    <property type="match status" value="1"/>
</dbReference>
<proteinExistence type="predicted"/>
<accession>A0A5N5CZY5</accession>
<dbReference type="Gene3D" id="3.40.50.1820">
    <property type="entry name" value="alpha/beta hydrolase"/>
    <property type="match status" value="1"/>
</dbReference>
<dbReference type="PANTHER" id="PTHR23024:SF339">
    <property type="entry name" value="ALPHA_BETA HYDROLASE FOLD-3 DOMAIN-CONTAINING PROTEIN"/>
    <property type="match status" value="1"/>
</dbReference>
<organism evidence="2 3">
    <name type="scientific">Lasiodiplodia theobromae</name>
    <dbReference type="NCBI Taxonomy" id="45133"/>
    <lineage>
        <taxon>Eukaryota</taxon>
        <taxon>Fungi</taxon>
        <taxon>Dikarya</taxon>
        <taxon>Ascomycota</taxon>
        <taxon>Pezizomycotina</taxon>
        <taxon>Dothideomycetes</taxon>
        <taxon>Dothideomycetes incertae sedis</taxon>
        <taxon>Botryosphaeriales</taxon>
        <taxon>Botryosphaeriaceae</taxon>
        <taxon>Lasiodiplodia</taxon>
    </lineage>
</organism>
<dbReference type="InterPro" id="IPR029058">
    <property type="entry name" value="AB_hydrolase_fold"/>
</dbReference>
<dbReference type="PANTHER" id="PTHR23024">
    <property type="entry name" value="ARYLACETAMIDE DEACETYLASE"/>
    <property type="match status" value="1"/>
</dbReference>
<dbReference type="Proteomes" id="UP000325902">
    <property type="component" value="Unassembled WGS sequence"/>
</dbReference>
<name>A0A5N5CZY5_9PEZI</name>
<protein>
    <submittedName>
        <fullName evidence="2">Putative carboxylesterase 6</fullName>
    </submittedName>
</protein>
<dbReference type="OrthoDB" id="19653at2759"/>
<dbReference type="SUPFAM" id="SSF53474">
    <property type="entry name" value="alpha/beta-Hydrolases"/>
    <property type="match status" value="1"/>
</dbReference>
<evidence type="ECO:0000313" key="3">
    <source>
        <dbReference type="Proteomes" id="UP000325902"/>
    </source>
</evidence>